<feature type="compositionally biased region" description="Low complexity" evidence="3">
    <location>
        <begin position="206"/>
        <end position="227"/>
    </location>
</feature>
<dbReference type="EMBL" id="CAICTM010000362">
    <property type="protein sequence ID" value="CAB9508841.1"/>
    <property type="molecule type" value="Genomic_DNA"/>
</dbReference>
<evidence type="ECO:0000313" key="5">
    <source>
        <dbReference type="EMBL" id="CAB9508841.1"/>
    </source>
</evidence>
<feature type="region of interest" description="Disordered" evidence="3">
    <location>
        <begin position="854"/>
        <end position="874"/>
    </location>
</feature>
<keyword evidence="4" id="KW-0812">Transmembrane</keyword>
<feature type="compositionally biased region" description="Pro residues" evidence="3">
    <location>
        <begin position="280"/>
        <end position="290"/>
    </location>
</feature>
<dbReference type="FunFam" id="3.80.10.10:FF:000041">
    <property type="entry name" value="LRR receptor-like serine/threonine-protein kinase ERECTA"/>
    <property type="match status" value="1"/>
</dbReference>
<feature type="compositionally biased region" description="Polar residues" evidence="3">
    <location>
        <begin position="482"/>
        <end position="513"/>
    </location>
</feature>
<feature type="region of interest" description="Disordered" evidence="3">
    <location>
        <begin position="1"/>
        <end position="61"/>
    </location>
</feature>
<reference evidence="5" key="1">
    <citation type="submission" date="2020-06" db="EMBL/GenBank/DDBJ databases">
        <authorList>
            <consortium name="Plant Systems Biology data submission"/>
        </authorList>
    </citation>
    <scope>NUCLEOTIDE SEQUENCE</scope>
    <source>
        <strain evidence="5">D6</strain>
    </source>
</reference>
<keyword evidence="1" id="KW-0433">Leucine-rich repeat</keyword>
<feature type="region of interest" description="Disordered" evidence="3">
    <location>
        <begin position="134"/>
        <end position="382"/>
    </location>
</feature>
<feature type="compositionally biased region" description="Low complexity" evidence="3">
    <location>
        <begin position="458"/>
        <end position="467"/>
    </location>
</feature>
<evidence type="ECO:0000256" key="2">
    <source>
        <dbReference type="ARBA" id="ARBA00022737"/>
    </source>
</evidence>
<feature type="region of interest" description="Disordered" evidence="3">
    <location>
        <begin position="559"/>
        <end position="580"/>
    </location>
</feature>
<evidence type="ECO:0000313" key="6">
    <source>
        <dbReference type="Proteomes" id="UP001153069"/>
    </source>
</evidence>
<dbReference type="Pfam" id="PF00560">
    <property type="entry name" value="LRR_1"/>
    <property type="match status" value="1"/>
</dbReference>
<feature type="compositionally biased region" description="Polar residues" evidence="3">
    <location>
        <begin position="569"/>
        <end position="580"/>
    </location>
</feature>
<feature type="compositionally biased region" description="Low complexity" evidence="3">
    <location>
        <begin position="304"/>
        <end position="313"/>
    </location>
</feature>
<dbReference type="InterPro" id="IPR052595">
    <property type="entry name" value="LRRC69/RLP"/>
</dbReference>
<dbReference type="InterPro" id="IPR032675">
    <property type="entry name" value="LRR_dom_sf"/>
</dbReference>
<dbReference type="SUPFAM" id="SSF52058">
    <property type="entry name" value="L domain-like"/>
    <property type="match status" value="1"/>
</dbReference>
<dbReference type="OrthoDB" id="428734at2759"/>
<accession>A0A9N8HC36</accession>
<feature type="compositionally biased region" description="Low complexity" evidence="3">
    <location>
        <begin position="157"/>
        <end position="178"/>
    </location>
</feature>
<keyword evidence="4" id="KW-1133">Transmembrane helix</keyword>
<keyword evidence="6" id="KW-1185">Reference proteome</keyword>
<feature type="compositionally biased region" description="Pro residues" evidence="3">
    <location>
        <begin position="228"/>
        <end position="240"/>
    </location>
</feature>
<protein>
    <submittedName>
        <fullName evidence="5">Leucine Rich Repeat</fullName>
    </submittedName>
</protein>
<gene>
    <name evidence="5" type="ORF">SEMRO_363_G126920.1</name>
</gene>
<dbReference type="InterPro" id="IPR001611">
    <property type="entry name" value="Leu-rich_rpt"/>
</dbReference>
<feature type="transmembrane region" description="Helical" evidence="4">
    <location>
        <begin position="390"/>
        <end position="415"/>
    </location>
</feature>
<sequence>MASRQVRAGGDAPIAIDLDSDEDERMPVVAASTTATRSRRGGDPPSDPPEVGGRATTSSRAINTEYHDQFAYEQEETSVLQIPPQPNGGDLWDANMIAYKTSGMGEDPEEMGAPPVSPAPATFSQVGVVEPMGGVVSPGRINSTPGRASLKSPPPMATAVASTTNASANADAARASARSRPDPDDNHVPIPAAAKKRRSKMEEHAAGMAMATAAATPTPTPVAAANMNPPPPATVSPPSSPRASRVPVASRQSVPNGKNQADFVRGEQLGAIPQNTPAPFRVPQPQPQPRQQPQTSSYSNLNPSTSRSGAAMTSGGGGPGDDMSSKAPDDASSKQPDDASSKPPDNSRDFLAVATLVKEPQETSTEGQHQDTRDSGNSNSDNGMMMNRQFMLLTGLMCCFFAVVVVVVVVALVMVGSPGPTPVPPTQPPAPTQTEMPMIPPSEPPVTADTDLPTTQMPSVTPTLAPTSSPPTQAPTSAEPSLSPTADPSRIPTSAPSVAPSTLPSNALTTMNPTPEPSIGTAAPTTAPPTTPAPVLVITPQPTPQPIVTTVAATTLTPTQNLFPDNLPPDTQSRLQDPASPQSRALDFVVAYPGYRNMPEWRKQQLFALVSFYFSFDGERWRFGSEENWLSSASECTWGEQGSRATQCNELGQVTYMALAYQDETIFGTTPPEMQLLSSLEGFEMLGNHWYADVTQILPSEMAQISSLVDVRLMSSDITGSLPSSLGEFQYLTNLNLRTNLFSGTIPSELGLLTNLKFLSMYGNYLTGTIPTELALISSLEFLSLYANNLEGTLPTALCMLPLLGSIRIDCNFKVVCPPECNNCVCEDEQGETLRPRPAGGAVSATAAPAPVTTIAPAPATPAPSPTDPFIDEDSFDPSVDDPEWPGLYPTPANAVNTVTINVRTDRFPQEMSWEWSKMTASPDTYAVVDSGGNLLLEETVYSIEQAVDSDSVYRLTISDSLSDGTCCLYGLGWFTITNATTSAQNADGTVVWSAIGDFDGELLAHIYVDPQGRASLLEYQLVIPSLGGASSPGTANPSELTPFPTSSPASGFILGLPAFSVAAIESNPASPQSLAYQWLEQHPDLSTMPEYRKKQLFAMATFYYSFNGGAWTLFERENWLSYSVNECRWGDTGIQDAVTCDSSGSLTELAIEFSAGFNGAATPPEMALLTSLESLRLEDLEDLMADFSDLVPTQLAHLPLHTLFIYETAVFGSIPTKLALLTSLSNLNLRGNDLTGPLPTELGLLTNLQFVTLYDNAAITGTVPSELGRLTALQSVLIDRTQIGGSIPEEVCSLPNLQTIRVDCTQVVDCPSYCAPCSCYEQT</sequence>
<organism evidence="5 6">
    <name type="scientific">Seminavis robusta</name>
    <dbReference type="NCBI Taxonomy" id="568900"/>
    <lineage>
        <taxon>Eukaryota</taxon>
        <taxon>Sar</taxon>
        <taxon>Stramenopiles</taxon>
        <taxon>Ochrophyta</taxon>
        <taxon>Bacillariophyta</taxon>
        <taxon>Bacillariophyceae</taxon>
        <taxon>Bacillariophycidae</taxon>
        <taxon>Naviculales</taxon>
        <taxon>Naviculaceae</taxon>
        <taxon>Seminavis</taxon>
    </lineage>
</organism>
<evidence type="ECO:0000256" key="3">
    <source>
        <dbReference type="SAM" id="MobiDB-lite"/>
    </source>
</evidence>
<comment type="caution">
    <text evidence="5">The sequence shown here is derived from an EMBL/GenBank/DDBJ whole genome shotgun (WGS) entry which is preliminary data.</text>
</comment>
<dbReference type="Proteomes" id="UP001153069">
    <property type="component" value="Unassembled WGS sequence"/>
</dbReference>
<feature type="compositionally biased region" description="Basic and acidic residues" evidence="3">
    <location>
        <begin position="323"/>
        <end position="348"/>
    </location>
</feature>
<feature type="region of interest" description="Disordered" evidence="3">
    <location>
        <begin position="417"/>
        <end position="531"/>
    </location>
</feature>
<evidence type="ECO:0000256" key="4">
    <source>
        <dbReference type="SAM" id="Phobius"/>
    </source>
</evidence>
<keyword evidence="4" id="KW-0472">Membrane</keyword>
<name>A0A9N8HC36_9STRA</name>
<evidence type="ECO:0000256" key="1">
    <source>
        <dbReference type="ARBA" id="ARBA00022614"/>
    </source>
</evidence>
<feature type="compositionally biased region" description="Pro residues" evidence="3">
    <location>
        <begin position="419"/>
        <end position="431"/>
    </location>
</feature>
<keyword evidence="2" id="KW-0677">Repeat</keyword>
<dbReference type="PANTHER" id="PTHR48057">
    <property type="entry name" value="LEUCINE-RICH REPEAT SERINE/THREONINE-PROTEIN KINASE 1"/>
    <property type="match status" value="1"/>
</dbReference>
<dbReference type="PANTHER" id="PTHR48057:SF7">
    <property type="entry name" value="LEUCINE-RICH REPEAT SERINE_THREONINE-PROTEIN KINASE 1"/>
    <property type="match status" value="1"/>
</dbReference>
<proteinExistence type="predicted"/>
<dbReference type="Gene3D" id="3.80.10.10">
    <property type="entry name" value="Ribonuclease Inhibitor"/>
    <property type="match status" value="2"/>
</dbReference>
<feature type="compositionally biased region" description="Low complexity" evidence="3">
    <location>
        <begin position="241"/>
        <end position="251"/>
    </location>
</feature>